<dbReference type="GO" id="GO:0005634">
    <property type="term" value="C:nucleus"/>
    <property type="evidence" value="ECO:0007669"/>
    <property type="project" value="UniProtKB-SubCell"/>
</dbReference>
<dbReference type="InterPro" id="IPR012337">
    <property type="entry name" value="RNaseH-like_sf"/>
</dbReference>
<keyword evidence="9" id="KW-1185">Reference proteome</keyword>
<keyword evidence="4" id="KW-0862">Zinc</keyword>
<evidence type="ECO:0000259" key="7">
    <source>
        <dbReference type="Pfam" id="PF05699"/>
    </source>
</evidence>
<accession>A0A409X1L4</accession>
<dbReference type="EMBL" id="NHYE01004429">
    <property type="protein sequence ID" value="PPQ84663.1"/>
    <property type="molecule type" value="Genomic_DNA"/>
</dbReference>
<reference evidence="8 9" key="1">
    <citation type="journal article" date="2018" name="Evol. Lett.">
        <title>Horizontal gene cluster transfer increased hallucinogenic mushroom diversity.</title>
        <authorList>
            <person name="Reynolds H.T."/>
            <person name="Vijayakumar V."/>
            <person name="Gluck-Thaler E."/>
            <person name="Korotkin H.B."/>
            <person name="Matheny P.B."/>
            <person name="Slot J.C."/>
        </authorList>
    </citation>
    <scope>NUCLEOTIDE SEQUENCE [LARGE SCALE GENOMIC DNA]</scope>
    <source>
        <strain evidence="8 9">SRW20</strain>
    </source>
</reference>
<feature type="domain" description="HAT C-terminal dimerisation" evidence="7">
    <location>
        <begin position="760"/>
        <end position="801"/>
    </location>
</feature>
<dbReference type="GO" id="GO:0008270">
    <property type="term" value="F:zinc ion binding"/>
    <property type="evidence" value="ECO:0007669"/>
    <property type="project" value="UniProtKB-KW"/>
</dbReference>
<comment type="caution">
    <text evidence="8">The sequence shown here is derived from an EMBL/GenBank/DDBJ whole genome shotgun (WGS) entry which is preliminary data.</text>
</comment>
<dbReference type="Pfam" id="PF05699">
    <property type="entry name" value="Dimer_Tnp_hAT"/>
    <property type="match status" value="1"/>
</dbReference>
<dbReference type="Proteomes" id="UP000284706">
    <property type="component" value="Unassembled WGS sequence"/>
</dbReference>
<feature type="region of interest" description="Disordered" evidence="6">
    <location>
        <begin position="1"/>
        <end position="105"/>
    </location>
</feature>
<dbReference type="PANTHER" id="PTHR46481">
    <property type="entry name" value="ZINC FINGER BED DOMAIN-CONTAINING PROTEIN 4"/>
    <property type="match status" value="1"/>
</dbReference>
<evidence type="ECO:0000256" key="1">
    <source>
        <dbReference type="ARBA" id="ARBA00004123"/>
    </source>
</evidence>
<evidence type="ECO:0000313" key="9">
    <source>
        <dbReference type="Proteomes" id="UP000284706"/>
    </source>
</evidence>
<evidence type="ECO:0000256" key="4">
    <source>
        <dbReference type="ARBA" id="ARBA00022833"/>
    </source>
</evidence>
<dbReference type="AlphaFoldDB" id="A0A409X1L4"/>
<dbReference type="SUPFAM" id="SSF140996">
    <property type="entry name" value="Hermes dimerisation domain"/>
    <property type="match status" value="1"/>
</dbReference>
<feature type="compositionally biased region" description="Basic and acidic residues" evidence="6">
    <location>
        <begin position="94"/>
        <end position="105"/>
    </location>
</feature>
<dbReference type="SUPFAM" id="SSF53098">
    <property type="entry name" value="Ribonuclease H-like"/>
    <property type="match status" value="1"/>
</dbReference>
<evidence type="ECO:0000256" key="5">
    <source>
        <dbReference type="ARBA" id="ARBA00023242"/>
    </source>
</evidence>
<dbReference type="OrthoDB" id="3252425at2759"/>
<keyword evidence="2" id="KW-0479">Metal-binding</keyword>
<protein>
    <recommendedName>
        <fullName evidence="7">HAT C-terminal dimerisation domain-containing protein</fullName>
    </recommendedName>
</protein>
<proteinExistence type="predicted"/>
<feature type="compositionally biased region" description="Low complexity" evidence="6">
    <location>
        <begin position="9"/>
        <end position="40"/>
    </location>
</feature>
<dbReference type="STRING" id="231916.A0A409X1L4"/>
<feature type="region of interest" description="Disordered" evidence="6">
    <location>
        <begin position="710"/>
        <end position="753"/>
    </location>
</feature>
<name>A0A409X1L4_9AGAR</name>
<evidence type="ECO:0000256" key="6">
    <source>
        <dbReference type="SAM" id="MobiDB-lite"/>
    </source>
</evidence>
<organism evidence="8 9">
    <name type="scientific">Gymnopilus dilepis</name>
    <dbReference type="NCBI Taxonomy" id="231916"/>
    <lineage>
        <taxon>Eukaryota</taxon>
        <taxon>Fungi</taxon>
        <taxon>Dikarya</taxon>
        <taxon>Basidiomycota</taxon>
        <taxon>Agaricomycotina</taxon>
        <taxon>Agaricomycetes</taxon>
        <taxon>Agaricomycetidae</taxon>
        <taxon>Agaricales</taxon>
        <taxon>Agaricineae</taxon>
        <taxon>Hymenogastraceae</taxon>
        <taxon>Gymnopilus</taxon>
    </lineage>
</organism>
<dbReference type="InterPro" id="IPR008906">
    <property type="entry name" value="HATC_C_dom"/>
</dbReference>
<dbReference type="InterPro" id="IPR052035">
    <property type="entry name" value="ZnF_BED_domain_contain"/>
</dbReference>
<dbReference type="GO" id="GO:0046983">
    <property type="term" value="F:protein dimerization activity"/>
    <property type="evidence" value="ECO:0007669"/>
    <property type="project" value="InterPro"/>
</dbReference>
<evidence type="ECO:0000313" key="8">
    <source>
        <dbReference type="EMBL" id="PPQ84663.1"/>
    </source>
</evidence>
<sequence>MAKPQKGDAASTTSSKKSTAASIKSSLSSVAKKATKAFSSTKRKAEKLLSPKGKKKQKKNDASSAPAKVISISEDDSSDSEPVVEVNQKTTMKKGKDGDVNASASKEDREELIGMMKSWKSPVYSFFAPVPKIEYINDRRKGVERKAHTFKCWKTGCKFTCHRYLDSKTDRTSTSNLSRHAKTCWKDAAFKAAMGCKTIGEARTKVLEPFNVQGTLDLAFEVQGKGKVTYMARNHTKTEIKAEIVRWLSESVRPFKTVEDRGFKCLMKTGRPELYLPSASTVSRDVKLVFARTRERIAKMLQEYNGRLNFATDAWTSPNHRTYVAVTVHMELNGEMISMVLDVVEVAESHTGLNLALAFKSILEDFGIEHKILSVTCDNASNNDTMVAEMHERIAAFNKVNRTRCFLHVLNLVAKALLRQFELPEKKDFDLTDEERKVLGDIAELADGIQAEEDATRKEQEADIDGDDLDPEDLEEWLDEIKLTPEEEEELRLKVVPITRMLVKLRKLAFKIVHSTTILLPAWKALLVKLELAARIMPRDVKTRWNSTYDMLAFAIEYKDALKELTGDLGNGLQAFELNDDEWELAEELANVLEYLKDGTLFFSHDSPNLQAVIPAMDRIDEYFTNRLTENSLNVAMRSAIIAAKATLNKYYELTDHAEVYRIAMVLHPRFKLRYFKKAGWDEEWIKMSRQFVEDKLDRHYSVLVSTEWDNEEAGPGEADEMEGSETSKRTKSKKRYIFDETDDSDSNASDGSSITANEELELYLSTKPEKNVTDPIRWWKEKQRTYPRLSQMAIDYLTIPGESSILLLTIY</sequence>
<dbReference type="InParanoid" id="A0A409X1L4"/>
<dbReference type="PANTHER" id="PTHR46481:SF10">
    <property type="entry name" value="ZINC FINGER BED DOMAIN-CONTAINING PROTEIN 39"/>
    <property type="match status" value="1"/>
</dbReference>
<keyword evidence="3" id="KW-0863">Zinc-finger</keyword>
<comment type="subcellular location">
    <subcellularLocation>
        <location evidence="1">Nucleus</location>
    </subcellularLocation>
</comment>
<evidence type="ECO:0000256" key="2">
    <source>
        <dbReference type="ARBA" id="ARBA00022723"/>
    </source>
</evidence>
<feature type="compositionally biased region" description="Acidic residues" evidence="6">
    <location>
        <begin position="710"/>
        <end position="724"/>
    </location>
</feature>
<keyword evidence="5" id="KW-0539">Nucleus</keyword>
<evidence type="ECO:0000256" key="3">
    <source>
        <dbReference type="ARBA" id="ARBA00022771"/>
    </source>
</evidence>
<gene>
    <name evidence="8" type="ORF">CVT26_004180</name>
</gene>